<reference evidence="5 6" key="1">
    <citation type="journal article" date="2024" name="BMC Genomics">
        <title>Genome assembly of redclaw crayfish (Cherax quadricarinatus) provides insights into its immune adaptation and hypoxia tolerance.</title>
        <authorList>
            <person name="Liu Z."/>
            <person name="Zheng J."/>
            <person name="Li H."/>
            <person name="Fang K."/>
            <person name="Wang S."/>
            <person name="He J."/>
            <person name="Zhou D."/>
            <person name="Weng S."/>
            <person name="Chi M."/>
            <person name="Gu Z."/>
            <person name="He J."/>
            <person name="Li F."/>
            <person name="Wang M."/>
        </authorList>
    </citation>
    <scope>NUCLEOTIDE SEQUENCE [LARGE SCALE GENOMIC DNA]</scope>
    <source>
        <strain evidence="5">ZL_2023a</strain>
    </source>
</reference>
<feature type="non-terminal residue" evidence="5">
    <location>
        <position position="200"/>
    </location>
</feature>
<protein>
    <recommendedName>
        <fullName evidence="4">EF-hand domain-containing protein</fullName>
    </recommendedName>
</protein>
<evidence type="ECO:0000259" key="4">
    <source>
        <dbReference type="PROSITE" id="PS50222"/>
    </source>
</evidence>
<proteinExistence type="predicted"/>
<keyword evidence="1" id="KW-0677">Repeat</keyword>
<dbReference type="Proteomes" id="UP001445076">
    <property type="component" value="Unassembled WGS sequence"/>
</dbReference>
<dbReference type="FunFam" id="1.10.238.10:FF:000001">
    <property type="entry name" value="Calmodulin 1"/>
    <property type="match status" value="1"/>
</dbReference>
<dbReference type="InterPro" id="IPR018247">
    <property type="entry name" value="EF_Hand_1_Ca_BS"/>
</dbReference>
<evidence type="ECO:0000256" key="3">
    <source>
        <dbReference type="ARBA" id="ARBA00037722"/>
    </source>
</evidence>
<organism evidence="5 6">
    <name type="scientific">Cherax quadricarinatus</name>
    <name type="common">Australian red claw crayfish</name>
    <dbReference type="NCBI Taxonomy" id="27406"/>
    <lineage>
        <taxon>Eukaryota</taxon>
        <taxon>Metazoa</taxon>
        <taxon>Ecdysozoa</taxon>
        <taxon>Arthropoda</taxon>
        <taxon>Crustacea</taxon>
        <taxon>Multicrustacea</taxon>
        <taxon>Malacostraca</taxon>
        <taxon>Eumalacostraca</taxon>
        <taxon>Eucarida</taxon>
        <taxon>Decapoda</taxon>
        <taxon>Pleocyemata</taxon>
        <taxon>Astacidea</taxon>
        <taxon>Parastacoidea</taxon>
        <taxon>Parastacidae</taxon>
        <taxon>Cherax</taxon>
    </lineage>
</organism>
<feature type="domain" description="EF-hand" evidence="4">
    <location>
        <begin position="83"/>
        <end position="118"/>
    </location>
</feature>
<evidence type="ECO:0000256" key="2">
    <source>
        <dbReference type="ARBA" id="ARBA00022837"/>
    </source>
</evidence>
<dbReference type="InterPro" id="IPR011992">
    <property type="entry name" value="EF-hand-dom_pair"/>
</dbReference>
<dbReference type="PROSITE" id="PS00018">
    <property type="entry name" value="EF_HAND_1"/>
    <property type="match status" value="1"/>
</dbReference>
<dbReference type="PANTHER" id="PTHR23048:SF0">
    <property type="entry name" value="CALMODULIN LIKE 3"/>
    <property type="match status" value="1"/>
</dbReference>
<evidence type="ECO:0000313" key="6">
    <source>
        <dbReference type="Proteomes" id="UP001445076"/>
    </source>
</evidence>
<dbReference type="SUPFAM" id="SSF47473">
    <property type="entry name" value="EF-hand"/>
    <property type="match status" value="1"/>
</dbReference>
<dbReference type="GO" id="GO:0016460">
    <property type="term" value="C:myosin II complex"/>
    <property type="evidence" value="ECO:0007669"/>
    <property type="project" value="TreeGrafter"/>
</dbReference>
<comment type="function">
    <text evidence="3">Troponin is the central regulatory protein of striated muscle contraction. Tn consists of three components: Tn-I which is the inhibitor of actomyosin ATPase, Tn-T which contains the binding site for tropomyosin and Tn-C. The binding of calcium to Tn-C abolishes the inhibitory action of Tn on actin filaments.</text>
</comment>
<dbReference type="InterPro" id="IPR050230">
    <property type="entry name" value="CALM/Myosin/TropC-like"/>
</dbReference>
<dbReference type="SMART" id="SM00054">
    <property type="entry name" value="EFh"/>
    <property type="match status" value="4"/>
</dbReference>
<name>A0AAW0WB14_CHEQU</name>
<dbReference type="PANTHER" id="PTHR23048">
    <property type="entry name" value="MYOSIN LIGHT CHAIN 1, 3"/>
    <property type="match status" value="1"/>
</dbReference>
<dbReference type="GO" id="GO:0005509">
    <property type="term" value="F:calcium ion binding"/>
    <property type="evidence" value="ECO:0007669"/>
    <property type="project" value="InterPro"/>
</dbReference>
<evidence type="ECO:0000313" key="5">
    <source>
        <dbReference type="EMBL" id="KAK8728578.1"/>
    </source>
</evidence>
<dbReference type="Pfam" id="PF13499">
    <property type="entry name" value="EF-hand_7"/>
    <property type="match status" value="2"/>
</dbReference>
<keyword evidence="2" id="KW-0106">Calcium</keyword>
<accession>A0AAW0WB14</accession>
<feature type="domain" description="EF-hand" evidence="4">
    <location>
        <begin position="43"/>
        <end position="78"/>
    </location>
</feature>
<gene>
    <name evidence="5" type="ORF">OTU49_009023</name>
</gene>
<dbReference type="AlphaFoldDB" id="A0AAW0WB14"/>
<dbReference type="EMBL" id="JARKIK010000071">
    <property type="protein sequence ID" value="KAK8728578.1"/>
    <property type="molecule type" value="Genomic_DNA"/>
</dbReference>
<dbReference type="PROSITE" id="PS50222">
    <property type="entry name" value="EF_HAND_2"/>
    <property type="match status" value="3"/>
</dbReference>
<evidence type="ECO:0000256" key="1">
    <source>
        <dbReference type="ARBA" id="ARBA00022737"/>
    </source>
</evidence>
<dbReference type="InterPro" id="IPR002048">
    <property type="entry name" value="EF_hand_dom"/>
</dbReference>
<feature type="domain" description="EF-hand" evidence="4">
    <location>
        <begin position="7"/>
        <end position="42"/>
    </location>
</feature>
<dbReference type="CDD" id="cd00051">
    <property type="entry name" value="EFh"/>
    <property type="match status" value="2"/>
</dbReference>
<dbReference type="Gene3D" id="1.10.238.10">
    <property type="entry name" value="EF-hand"/>
    <property type="match status" value="2"/>
</dbReference>
<sequence length="200" mass="22677">MDMLDEEQIGALQKAFDSFDTDNKGYITPETVGVILRMMGVKISEKNLQEVIAETDEDGSGELEFEEFVELAAKFLIEEDEEALKAELKEAFRVYDREGNGYITTEVLREILRELDNRLTEEDLDNIIEEVDEDGSGTLDFDGVSTPACLLSRGGLLLRLWSEGRLSGTTPYNIHHHNTLLNHNNFVLVYDNLTKDILDE</sequence>
<keyword evidence="6" id="KW-1185">Reference proteome</keyword>
<comment type="caution">
    <text evidence="5">The sequence shown here is derived from an EMBL/GenBank/DDBJ whole genome shotgun (WGS) entry which is preliminary data.</text>
</comment>